<dbReference type="EMBL" id="DTLI01000022">
    <property type="protein sequence ID" value="HHS51413.1"/>
    <property type="molecule type" value="Genomic_DNA"/>
</dbReference>
<feature type="region of interest" description="Disordered" evidence="1">
    <location>
        <begin position="213"/>
        <end position="233"/>
    </location>
</feature>
<gene>
    <name evidence="3" type="ORF">ENW73_00900</name>
</gene>
<dbReference type="Gene3D" id="2.60.40.10">
    <property type="entry name" value="Immunoglobulins"/>
    <property type="match status" value="2"/>
</dbReference>
<proteinExistence type="predicted"/>
<evidence type="ECO:0000256" key="1">
    <source>
        <dbReference type="SAM" id="MobiDB-lite"/>
    </source>
</evidence>
<sequence length="585" mass="64853">MKIKREILLIGLSCILSLLLSLSCKLDITPPEVRFISPWDGDTVPLLVTVEIEVKDKNFKRVELYVDGNKTKVYETAYITDNLELSEGNHTLTAKAFDKDGNRGEAKIGIFASPYSPPNKPTITSGPSTGAVGMTYDFTTSTTDPYGDDIAYQFNWGDNTQSDWSGFVRSGEPITLSKSWSSAGTYLVKARAKNTHGIASAWSDPHSITIVTNNPPNKPMAPSGPSSGEPESLYNYTTSTTDPDGDSISYQFDWDDQTQSGWSDFLPSGTPITMSKSWAIPGTYWVKARAKDNKGAISDWSDGKQVTISGTWHLATPSAQWSARCNHTSVVFNNKIWVLGGYYENDVWYSTDGVNWTRATASAGWSGRYGHTSVVFDNKIWVLGGYDGSFKNDVWYSPDGVSWTQATANASWSPRYGHTSVVFDNKIWVLGGNAGSYRNDVWYSSDGVNWTQATASAGWSRRRNHTSVVFDNKIWVLGGCDGNYKNDVWYSTDGVNWTQATASAGWSERVCHTSVVFDNKIWILGGDDGSNRNDVWYSPNGVTWTQTPQAGWSARYDHTSVVFNNKIWVLGGYDGSHKNDVWYWP</sequence>
<reference evidence="3" key="1">
    <citation type="journal article" date="2020" name="mSystems">
        <title>Genome- and Community-Level Interaction Insights into Carbon Utilization and Element Cycling Functions of Hydrothermarchaeota in Hydrothermal Sediment.</title>
        <authorList>
            <person name="Zhou Z."/>
            <person name="Liu Y."/>
            <person name="Xu W."/>
            <person name="Pan J."/>
            <person name="Luo Z.H."/>
            <person name="Li M."/>
        </authorList>
    </citation>
    <scope>NUCLEOTIDE SEQUENCE [LARGE SCALE GENOMIC DNA]</scope>
    <source>
        <strain evidence="3">SpSt-876</strain>
    </source>
</reference>
<dbReference type="PANTHER" id="PTHR23244">
    <property type="entry name" value="KELCH REPEAT DOMAIN"/>
    <property type="match status" value="1"/>
</dbReference>
<dbReference type="AlphaFoldDB" id="A0A7C6A8F3"/>
<dbReference type="InterPro" id="IPR035986">
    <property type="entry name" value="PKD_dom_sf"/>
</dbReference>
<feature type="compositionally biased region" description="Low complexity" evidence="1">
    <location>
        <begin position="223"/>
        <end position="232"/>
    </location>
</feature>
<evidence type="ECO:0000259" key="2">
    <source>
        <dbReference type="Pfam" id="PF00801"/>
    </source>
</evidence>
<organism evidence="3">
    <name type="scientific">candidate division WOR-3 bacterium</name>
    <dbReference type="NCBI Taxonomy" id="2052148"/>
    <lineage>
        <taxon>Bacteria</taxon>
        <taxon>Bacteria division WOR-3</taxon>
    </lineage>
</organism>
<dbReference type="InterPro" id="IPR013783">
    <property type="entry name" value="Ig-like_fold"/>
</dbReference>
<evidence type="ECO:0000313" key="3">
    <source>
        <dbReference type="EMBL" id="HHS51413.1"/>
    </source>
</evidence>
<dbReference type="CDD" id="cd15482">
    <property type="entry name" value="Sialidase_non-viral"/>
    <property type="match status" value="1"/>
</dbReference>
<protein>
    <recommendedName>
        <fullName evidence="2">PKD domain-containing protein</fullName>
    </recommendedName>
</protein>
<accession>A0A7C6A8F3</accession>
<dbReference type="InterPro" id="IPR006652">
    <property type="entry name" value="Kelch_1"/>
</dbReference>
<dbReference type="Pfam" id="PF24681">
    <property type="entry name" value="Kelch_KLHDC2_KLHL20_DRC7"/>
    <property type="match status" value="1"/>
</dbReference>
<dbReference type="Pfam" id="PF17957">
    <property type="entry name" value="Big_7"/>
    <property type="match status" value="1"/>
</dbReference>
<dbReference type="Pfam" id="PF00801">
    <property type="entry name" value="PKD"/>
    <property type="match status" value="1"/>
</dbReference>
<dbReference type="InterPro" id="IPR000601">
    <property type="entry name" value="PKD_dom"/>
</dbReference>
<name>A0A7C6A8F3_UNCW3</name>
<dbReference type="SUPFAM" id="SSF117281">
    <property type="entry name" value="Kelch motif"/>
    <property type="match status" value="2"/>
</dbReference>
<comment type="caution">
    <text evidence="3">The sequence shown here is derived from an EMBL/GenBank/DDBJ whole genome shotgun (WGS) entry which is preliminary data.</text>
</comment>
<dbReference type="Pfam" id="PF01344">
    <property type="entry name" value="Kelch_1"/>
    <property type="match status" value="2"/>
</dbReference>
<dbReference type="InterPro" id="IPR015915">
    <property type="entry name" value="Kelch-typ_b-propeller"/>
</dbReference>
<dbReference type="PROSITE" id="PS51257">
    <property type="entry name" value="PROKAR_LIPOPROTEIN"/>
    <property type="match status" value="1"/>
</dbReference>
<feature type="domain" description="PKD" evidence="2">
    <location>
        <begin position="125"/>
        <end position="202"/>
    </location>
</feature>
<dbReference type="SUPFAM" id="SSF49299">
    <property type="entry name" value="PKD domain"/>
    <property type="match status" value="2"/>
</dbReference>
<dbReference type="Gene3D" id="2.120.10.80">
    <property type="entry name" value="Kelch-type beta propeller"/>
    <property type="match status" value="2"/>
</dbReference>